<dbReference type="GeneID" id="24923270"/>
<dbReference type="OrthoDB" id="10250783at2759"/>
<accession>D8M6W8</accession>
<sequence length="264" mass="29067">MTSDGANVEESLQWARRAGTLVNQTGVLGRESIFGEGGSDAFIHTSPQHLKALLEGVDGTMGRAYREKKSVFTIAPINTNHVCSMSPSIHANTPKFDGVHILSRILSSTYLHKHIREEGGAYGTGSSHLSGALFFSSFADPNVLRSVNHFVQGSKWLRDAQYCENDIKEARLSLFGEIDAPVEPQTIGFADLFTGKTKEQRQEQRDLLLSMTPHELHELAQTSFVCDAAQLRSCVFGTKESSAEVDKEASWIVEELDLGLDQQQ</sequence>
<dbReference type="InParanoid" id="D8M6W8"/>
<dbReference type="SUPFAM" id="SSF63411">
    <property type="entry name" value="LuxS/MPP-like metallohydrolase"/>
    <property type="match status" value="1"/>
</dbReference>
<dbReference type="InterPro" id="IPR011249">
    <property type="entry name" value="Metalloenz_LuxS/M16"/>
</dbReference>
<organism evidence="2">
    <name type="scientific">Blastocystis hominis</name>
    <dbReference type="NCBI Taxonomy" id="12968"/>
    <lineage>
        <taxon>Eukaryota</taxon>
        <taxon>Sar</taxon>
        <taxon>Stramenopiles</taxon>
        <taxon>Bigyra</taxon>
        <taxon>Opalozoa</taxon>
        <taxon>Opalinata</taxon>
        <taxon>Blastocystidae</taxon>
        <taxon>Blastocystis</taxon>
    </lineage>
</organism>
<name>D8M6W8_BLAHO</name>
<dbReference type="Proteomes" id="UP000008312">
    <property type="component" value="Unassembled WGS sequence"/>
</dbReference>
<dbReference type="GO" id="GO:0046872">
    <property type="term" value="F:metal ion binding"/>
    <property type="evidence" value="ECO:0007669"/>
    <property type="project" value="InterPro"/>
</dbReference>
<dbReference type="Pfam" id="PF22516">
    <property type="entry name" value="PreP_C"/>
    <property type="match status" value="1"/>
</dbReference>
<dbReference type="EMBL" id="FN668663">
    <property type="protein sequence ID" value="CBK23807.2"/>
    <property type="molecule type" value="Genomic_DNA"/>
</dbReference>
<gene>
    <name evidence="2" type="ORF">GSBLH_T00007146001</name>
</gene>
<dbReference type="AlphaFoldDB" id="D8M6W8"/>
<evidence type="ECO:0000313" key="2">
    <source>
        <dbReference type="EMBL" id="CBK23807.2"/>
    </source>
</evidence>
<feature type="domain" description="Presequence protease mitochondrial-type C-terminal" evidence="1">
    <location>
        <begin position="74"/>
        <end position="221"/>
    </location>
</feature>
<dbReference type="RefSeq" id="XP_012897855.1">
    <property type="nucleotide sequence ID" value="XM_013042401.1"/>
</dbReference>
<dbReference type="Gene3D" id="3.30.830.10">
    <property type="entry name" value="Metalloenzyme, LuxS/M16 peptidase-like"/>
    <property type="match status" value="1"/>
</dbReference>
<dbReference type="PANTHER" id="PTHR43016">
    <property type="entry name" value="PRESEQUENCE PROTEASE"/>
    <property type="match status" value="1"/>
</dbReference>
<evidence type="ECO:0000313" key="3">
    <source>
        <dbReference type="Proteomes" id="UP000008312"/>
    </source>
</evidence>
<dbReference type="PANTHER" id="PTHR43016:SF13">
    <property type="entry name" value="PRESEQUENCE PROTEASE, MITOCHONDRIAL"/>
    <property type="match status" value="1"/>
</dbReference>
<reference evidence="2" key="1">
    <citation type="submission" date="2010-02" db="EMBL/GenBank/DDBJ databases">
        <title>Sequencing and annotation of the Blastocystis hominis genome.</title>
        <authorList>
            <person name="Wincker P."/>
        </authorList>
    </citation>
    <scope>NUCLEOTIDE SEQUENCE</scope>
    <source>
        <strain evidence="2">Singapore isolate B</strain>
    </source>
</reference>
<protein>
    <recommendedName>
        <fullName evidence="1">Presequence protease mitochondrial-type C-terminal domain-containing protein</fullName>
    </recommendedName>
</protein>
<dbReference type="InterPro" id="IPR055130">
    <property type="entry name" value="PreP_C"/>
</dbReference>
<proteinExistence type="predicted"/>
<evidence type="ECO:0000259" key="1">
    <source>
        <dbReference type="Pfam" id="PF22516"/>
    </source>
</evidence>
<keyword evidence="3" id="KW-1185">Reference proteome</keyword>